<keyword evidence="1" id="KW-0472">Membrane</keyword>
<evidence type="ECO:0000259" key="2">
    <source>
        <dbReference type="Pfam" id="PF14285"/>
    </source>
</evidence>
<dbReference type="AlphaFoldDB" id="A0A410QGQ9"/>
<dbReference type="Proteomes" id="UP000287969">
    <property type="component" value="Chromosome"/>
</dbReference>
<reference evidence="4" key="1">
    <citation type="submission" date="2019-01" db="EMBL/GenBank/DDBJ databases">
        <title>Draft genomes of a novel of Sporanaerobacter strains.</title>
        <authorList>
            <person name="Ma S."/>
        </authorList>
    </citation>
    <scope>NUCLEOTIDE SEQUENCE [LARGE SCALE GENOMIC DNA]</scope>
    <source>
        <strain evidence="4">NJN-17</strain>
    </source>
</reference>
<sequence>MKNYFGSEKVVRFNDDEYKELLKLGSILENKDFSKKSDKRMVYIKTLKNINNCGGDRIMRKSNKTKKFAVAASVAVICFSLMQTSFAQDLLAKIVNSISLKHINVEQIEEPETYQIPEELKGKIFDKDGNPIKEFSKSYADDGVYTADGEKIVDFKDGKIITESDEVNNREDNYMIVKDQEKLNDYTCFKVILPQYLPEGYEFDRAEFYKGENGVVKDSKYIDLYFVNKETGKQIFMQQRFADEETAYSMSTGDKIEKVKINGIDAIISDGGNIDWENNGVLYSMHMHGKDISRSEIIKAAESVK</sequence>
<feature type="domain" description="DUF4367" evidence="2">
    <location>
        <begin position="193"/>
        <end position="304"/>
    </location>
</feature>
<feature type="transmembrane region" description="Helical" evidence="1">
    <location>
        <begin position="68"/>
        <end position="86"/>
    </location>
</feature>
<dbReference type="RefSeq" id="WP_128753398.1">
    <property type="nucleotide sequence ID" value="NZ_CP035282.1"/>
</dbReference>
<dbReference type="EMBL" id="CP035282">
    <property type="protein sequence ID" value="QAT63263.1"/>
    <property type="molecule type" value="Genomic_DNA"/>
</dbReference>
<proteinExistence type="predicted"/>
<dbReference type="Pfam" id="PF14285">
    <property type="entry name" value="DUF4367"/>
    <property type="match status" value="1"/>
</dbReference>
<evidence type="ECO:0000313" key="4">
    <source>
        <dbReference type="Proteomes" id="UP000287969"/>
    </source>
</evidence>
<accession>A0A410QGQ9</accession>
<dbReference type="KEGG" id="spoa:EQM13_17695"/>
<evidence type="ECO:0000313" key="3">
    <source>
        <dbReference type="EMBL" id="QAT63263.1"/>
    </source>
</evidence>
<keyword evidence="4" id="KW-1185">Reference proteome</keyword>
<keyword evidence="1" id="KW-1133">Transmembrane helix</keyword>
<evidence type="ECO:0000256" key="1">
    <source>
        <dbReference type="SAM" id="Phobius"/>
    </source>
</evidence>
<organism evidence="3 4">
    <name type="scientific">Acidilutibacter cellobiosedens</name>
    <dbReference type="NCBI Taxonomy" id="2507161"/>
    <lineage>
        <taxon>Bacteria</taxon>
        <taxon>Bacillati</taxon>
        <taxon>Bacillota</taxon>
        <taxon>Tissierellia</taxon>
        <taxon>Tissierellales</taxon>
        <taxon>Acidilutibacteraceae</taxon>
        <taxon>Acidilutibacter</taxon>
    </lineage>
</organism>
<keyword evidence="1" id="KW-0812">Transmembrane</keyword>
<name>A0A410QGQ9_9FIRM</name>
<dbReference type="OrthoDB" id="2544256at2"/>
<protein>
    <submittedName>
        <fullName evidence="3">DUF4367 domain-containing protein</fullName>
    </submittedName>
</protein>
<gene>
    <name evidence="3" type="ORF">EQM13_17695</name>
</gene>
<dbReference type="InterPro" id="IPR025377">
    <property type="entry name" value="DUF4367"/>
</dbReference>